<evidence type="ECO:0000259" key="7">
    <source>
        <dbReference type="PROSITE" id="PS51379"/>
    </source>
</evidence>
<evidence type="ECO:0000313" key="9">
    <source>
        <dbReference type="Proteomes" id="UP000094056"/>
    </source>
</evidence>
<organism evidence="8 9">
    <name type="scientific">Candidatus Scalindua rubra</name>
    <dbReference type="NCBI Taxonomy" id="1872076"/>
    <lineage>
        <taxon>Bacteria</taxon>
        <taxon>Pseudomonadati</taxon>
        <taxon>Planctomycetota</taxon>
        <taxon>Candidatus Brocadiia</taxon>
        <taxon>Candidatus Brocadiales</taxon>
        <taxon>Candidatus Scalinduaceae</taxon>
        <taxon>Candidatus Scalindua</taxon>
    </lineage>
</organism>
<dbReference type="GO" id="GO:0051539">
    <property type="term" value="F:4 iron, 4 sulfur cluster binding"/>
    <property type="evidence" value="ECO:0007669"/>
    <property type="project" value="UniProtKB-KW"/>
</dbReference>
<accession>A0A1E3XEK0</accession>
<evidence type="ECO:0000256" key="4">
    <source>
        <dbReference type="ARBA" id="ARBA00022737"/>
    </source>
</evidence>
<dbReference type="GO" id="GO:0030313">
    <property type="term" value="C:cell envelope"/>
    <property type="evidence" value="ECO:0007669"/>
    <property type="project" value="UniProtKB-SubCell"/>
</dbReference>
<evidence type="ECO:0000256" key="2">
    <source>
        <dbReference type="ARBA" id="ARBA00022485"/>
    </source>
</evidence>
<dbReference type="PATRIC" id="fig|1872076.5.peg.930"/>
<dbReference type="AlphaFoldDB" id="A0A1E3XEK0"/>
<keyword evidence="5" id="KW-0408">Iron</keyword>
<sequence>MSEPYAVLVDVSKCTGCRGCQVACKQWNNLPAGHSVQTGTYQNPKGLNPSTWNVVLFNEDFLEKDGEKQVHSFFRLHKCMHCTKPVCLDVCPPKAIYRDDTGAVIIDQNKCNGVGACVEACPWGIPQLDIQASKASKCNFCIDRIKDNKKPACVNTCVGNALTFGTRSTIYAMAEERLKALKPRHPAASIYGTDKDTFFGGLSDIYVLPERPHYYGLEWPSLADADA</sequence>
<reference evidence="8 9" key="1">
    <citation type="submission" date="2016-07" db="EMBL/GenBank/DDBJ databases">
        <title>Draft genome of Scalindua rubra, obtained from a brine-seawater interface in the Red Sea, sheds light on salt adaptation in anammox bacteria.</title>
        <authorList>
            <person name="Speth D.R."/>
            <person name="Lagkouvardos I."/>
            <person name="Wang Y."/>
            <person name="Qian P.-Y."/>
            <person name="Dutilh B.E."/>
            <person name="Jetten M.S."/>
        </authorList>
    </citation>
    <scope>NUCLEOTIDE SEQUENCE [LARGE SCALE GENOMIC DNA]</scope>
    <source>
        <strain evidence="8">BSI-1</strain>
    </source>
</reference>
<protein>
    <submittedName>
        <fullName evidence="8">Molybdopterin oxidoreductase, beta (Fe-S) subunit</fullName>
    </submittedName>
</protein>
<keyword evidence="2" id="KW-0004">4Fe-4S</keyword>
<proteinExistence type="predicted"/>
<evidence type="ECO:0000256" key="6">
    <source>
        <dbReference type="ARBA" id="ARBA00023014"/>
    </source>
</evidence>
<comment type="subcellular location">
    <subcellularLocation>
        <location evidence="1">Cell envelope</location>
    </subcellularLocation>
</comment>
<keyword evidence="4" id="KW-0677">Repeat</keyword>
<dbReference type="PROSITE" id="PS51379">
    <property type="entry name" value="4FE4S_FER_2"/>
    <property type="match status" value="3"/>
</dbReference>
<evidence type="ECO:0000313" key="8">
    <source>
        <dbReference type="EMBL" id="ODS34028.1"/>
    </source>
</evidence>
<dbReference type="PANTHER" id="PTHR43545">
    <property type="entry name" value="FORMATE DEHYDROGENASE, NITRATE-INDUCIBLE, IRON-SULFUR SUBUNIT"/>
    <property type="match status" value="1"/>
</dbReference>
<dbReference type="SUPFAM" id="SSF54862">
    <property type="entry name" value="4Fe-4S ferredoxins"/>
    <property type="match status" value="1"/>
</dbReference>
<dbReference type="InterPro" id="IPR017896">
    <property type="entry name" value="4Fe4S_Fe-S-bd"/>
</dbReference>
<dbReference type="PANTHER" id="PTHR43545:SF4">
    <property type="entry name" value="IRON-SULFUR PROTEIN"/>
    <property type="match status" value="1"/>
</dbReference>
<evidence type="ECO:0000256" key="1">
    <source>
        <dbReference type="ARBA" id="ARBA00004196"/>
    </source>
</evidence>
<dbReference type="Pfam" id="PF13247">
    <property type="entry name" value="Fer4_11"/>
    <property type="match status" value="1"/>
</dbReference>
<dbReference type="InterPro" id="IPR051555">
    <property type="entry name" value="FDH_Electron_Transfer_Unit"/>
</dbReference>
<dbReference type="Proteomes" id="UP000094056">
    <property type="component" value="Unassembled WGS sequence"/>
</dbReference>
<gene>
    <name evidence="8" type="ORF">SCARUB_00801</name>
</gene>
<evidence type="ECO:0000256" key="5">
    <source>
        <dbReference type="ARBA" id="ARBA00023004"/>
    </source>
</evidence>
<dbReference type="GO" id="GO:0046872">
    <property type="term" value="F:metal ion binding"/>
    <property type="evidence" value="ECO:0007669"/>
    <property type="project" value="UniProtKB-KW"/>
</dbReference>
<name>A0A1E3XEK0_9BACT</name>
<comment type="caution">
    <text evidence="8">The sequence shown here is derived from an EMBL/GenBank/DDBJ whole genome shotgun (WGS) entry which is preliminary data.</text>
</comment>
<feature type="domain" description="4Fe-4S ferredoxin-type" evidence="7">
    <location>
        <begin position="102"/>
        <end position="131"/>
    </location>
</feature>
<dbReference type="Gene3D" id="3.30.70.20">
    <property type="match status" value="2"/>
</dbReference>
<keyword evidence="6" id="KW-0411">Iron-sulfur</keyword>
<feature type="domain" description="4Fe-4S ferredoxin-type" evidence="7">
    <location>
        <begin position="5"/>
        <end position="35"/>
    </location>
</feature>
<dbReference type="EMBL" id="MAYW01000014">
    <property type="protein sequence ID" value="ODS34028.1"/>
    <property type="molecule type" value="Genomic_DNA"/>
</dbReference>
<evidence type="ECO:0000256" key="3">
    <source>
        <dbReference type="ARBA" id="ARBA00022723"/>
    </source>
</evidence>
<feature type="domain" description="4Fe-4S ferredoxin-type" evidence="7">
    <location>
        <begin position="70"/>
        <end position="101"/>
    </location>
</feature>
<keyword evidence="3" id="KW-0479">Metal-binding</keyword>